<accession>A0A737EQD7</accession>
<comment type="caution">
    <text evidence="1">The sequence shown here is derived from an EMBL/GenBank/DDBJ whole genome shotgun (WGS) entry which is preliminary data.</text>
</comment>
<name>A0A737EQD7_SALER</name>
<sequence length="77" mass="8636">MSDVRHRSAVKIEQEIMKKAAQHLPVKWFSAVVWGVQINSTNQGHMLAAAGKDFKSAVFSLSVSYYCRAISLYSTIF</sequence>
<reference evidence="1" key="2">
    <citation type="submission" date="2018-07" db="EMBL/GenBank/DDBJ databases">
        <authorList>
            <consortium name="NCBI Pathogen Detection Project"/>
        </authorList>
    </citation>
    <scope>NUCLEOTIDE SEQUENCE</scope>
    <source>
        <strain evidence="1">1363-65</strain>
    </source>
</reference>
<evidence type="ECO:0000313" key="1">
    <source>
        <dbReference type="EMBL" id="HAE8100922.1"/>
    </source>
</evidence>
<dbReference type="AlphaFoldDB" id="A0A737EQD7"/>
<protein>
    <submittedName>
        <fullName evidence="1">Uncharacterized protein</fullName>
    </submittedName>
</protein>
<organism evidence="1">
    <name type="scientific">Salmonella enterica subsp. indica serovar 45:a:e,n,x</name>
    <dbReference type="NCBI Taxonomy" id="1307500"/>
    <lineage>
        <taxon>Bacteria</taxon>
        <taxon>Pseudomonadati</taxon>
        <taxon>Pseudomonadota</taxon>
        <taxon>Gammaproteobacteria</taxon>
        <taxon>Enterobacterales</taxon>
        <taxon>Enterobacteriaceae</taxon>
        <taxon>Salmonella</taxon>
    </lineage>
</organism>
<gene>
    <name evidence="1" type="ORF">GNC09_000842</name>
</gene>
<reference evidence="1" key="1">
    <citation type="journal article" date="2018" name="Genome Biol.">
        <title>SKESA: strategic k-mer extension for scrupulous assemblies.</title>
        <authorList>
            <person name="Souvorov A."/>
            <person name="Agarwala R."/>
            <person name="Lipman D.J."/>
        </authorList>
    </citation>
    <scope>NUCLEOTIDE SEQUENCE</scope>
    <source>
        <strain evidence="1">1363-65</strain>
    </source>
</reference>
<dbReference type="EMBL" id="DAATDB010000003">
    <property type="protein sequence ID" value="HAE8100922.1"/>
    <property type="molecule type" value="Genomic_DNA"/>
</dbReference>
<proteinExistence type="predicted"/>